<accession>A0ABD2AFT8</accession>
<organism evidence="1 2">
    <name type="scientific">Vespula squamosa</name>
    <name type="common">Southern yellow jacket</name>
    <name type="synonym">Wasp</name>
    <dbReference type="NCBI Taxonomy" id="30214"/>
    <lineage>
        <taxon>Eukaryota</taxon>
        <taxon>Metazoa</taxon>
        <taxon>Ecdysozoa</taxon>
        <taxon>Arthropoda</taxon>
        <taxon>Hexapoda</taxon>
        <taxon>Insecta</taxon>
        <taxon>Pterygota</taxon>
        <taxon>Neoptera</taxon>
        <taxon>Endopterygota</taxon>
        <taxon>Hymenoptera</taxon>
        <taxon>Apocrita</taxon>
        <taxon>Aculeata</taxon>
        <taxon>Vespoidea</taxon>
        <taxon>Vespidae</taxon>
        <taxon>Vespinae</taxon>
        <taxon>Vespula</taxon>
    </lineage>
</organism>
<feature type="non-terminal residue" evidence="1">
    <location>
        <position position="162"/>
    </location>
</feature>
<keyword evidence="2" id="KW-1185">Reference proteome</keyword>
<evidence type="ECO:0000313" key="1">
    <source>
        <dbReference type="EMBL" id="KAL2719493.1"/>
    </source>
</evidence>
<dbReference type="Proteomes" id="UP001607302">
    <property type="component" value="Unassembled WGS sequence"/>
</dbReference>
<dbReference type="AlphaFoldDB" id="A0ABD2AFT8"/>
<proteinExistence type="predicted"/>
<sequence length="162" mass="17578">MEGGNKGRDSLMIQHRLPRSWKKFSTLRTYKKMETGKGLKGKGLPTDATGPRGSALAGIEIVSRRREMARDLICMEKANEKFFKPDFNSLSLTATTTAAAANAANATAVAAAGKGGCLDDDEGIEYEQRKREGRSTAFGHAPPGRVLNAVVSELSYYFPRHA</sequence>
<comment type="caution">
    <text evidence="1">The sequence shown here is derived from an EMBL/GenBank/DDBJ whole genome shotgun (WGS) entry which is preliminary data.</text>
</comment>
<reference evidence="1 2" key="1">
    <citation type="journal article" date="2024" name="Ann. Entomol. Soc. Am.">
        <title>Genomic analyses of the southern and eastern yellowjacket wasps (Hymenoptera: Vespidae) reveal evolutionary signatures of social life.</title>
        <authorList>
            <person name="Catto M.A."/>
            <person name="Caine P.B."/>
            <person name="Orr S.E."/>
            <person name="Hunt B.G."/>
            <person name="Goodisman M.A.D."/>
        </authorList>
    </citation>
    <scope>NUCLEOTIDE SEQUENCE [LARGE SCALE GENOMIC DNA]</scope>
    <source>
        <strain evidence="1">233</strain>
        <tissue evidence="1">Head and thorax</tissue>
    </source>
</reference>
<dbReference type="EMBL" id="JAUDFV010000149">
    <property type="protein sequence ID" value="KAL2719493.1"/>
    <property type="molecule type" value="Genomic_DNA"/>
</dbReference>
<protein>
    <submittedName>
        <fullName evidence="1">Uncharacterized protein</fullName>
    </submittedName>
</protein>
<evidence type="ECO:0000313" key="2">
    <source>
        <dbReference type="Proteomes" id="UP001607302"/>
    </source>
</evidence>
<gene>
    <name evidence="1" type="ORF">V1478_010955</name>
</gene>
<name>A0ABD2AFT8_VESSQ</name>